<dbReference type="InterPro" id="IPR020055">
    <property type="entry name" value="Ribosomal_bL25_short"/>
</dbReference>
<keyword evidence="2 5" id="KW-0694">RNA-binding</keyword>
<dbReference type="InterPro" id="IPR029751">
    <property type="entry name" value="Ribosomal_L25_dom"/>
</dbReference>
<protein>
    <recommendedName>
        <fullName evidence="5">Large ribosomal subunit protein bL25</fullName>
    </recommendedName>
    <alternativeName>
        <fullName evidence="5">General stress protein CTC</fullName>
    </alternativeName>
</protein>
<dbReference type="Pfam" id="PF01386">
    <property type="entry name" value="Ribosomal_L25p"/>
    <property type="match status" value="1"/>
</dbReference>
<dbReference type="Gene3D" id="2.40.240.10">
    <property type="entry name" value="Ribosomal Protein L25, Chain P"/>
    <property type="match status" value="1"/>
</dbReference>
<evidence type="ECO:0000256" key="6">
    <source>
        <dbReference type="SAM" id="MobiDB-lite"/>
    </source>
</evidence>
<keyword evidence="4 5" id="KW-0687">Ribonucleoprotein</keyword>
<evidence type="ECO:0000313" key="10">
    <source>
        <dbReference type="Proteomes" id="UP000317355"/>
    </source>
</evidence>
<evidence type="ECO:0000256" key="2">
    <source>
        <dbReference type="ARBA" id="ARBA00022884"/>
    </source>
</evidence>
<dbReference type="InterPro" id="IPR020057">
    <property type="entry name" value="Ribosomal_bL25_b-dom"/>
</dbReference>
<name>A0A558DG52_9GAMM</name>
<dbReference type="GO" id="GO:0003735">
    <property type="term" value="F:structural constituent of ribosome"/>
    <property type="evidence" value="ECO:0007669"/>
    <property type="project" value="InterPro"/>
</dbReference>
<dbReference type="NCBIfam" id="NF004130">
    <property type="entry name" value="PRK05618.1-5"/>
    <property type="match status" value="1"/>
</dbReference>
<comment type="caution">
    <text evidence="9">The sequence shown here is derived from an EMBL/GenBank/DDBJ whole genome shotgun (WGS) entry which is preliminary data.</text>
</comment>
<reference evidence="9 10" key="1">
    <citation type="submission" date="2019-07" db="EMBL/GenBank/DDBJ databases">
        <title>The pathways for chlorine oxyanion respiration interact through the shared metabolite chlorate.</title>
        <authorList>
            <person name="Barnum T.P."/>
            <person name="Cheng Y."/>
            <person name="Hill K.A."/>
            <person name="Lucas L.N."/>
            <person name="Carlson H.K."/>
            <person name="Coates J.D."/>
        </authorList>
    </citation>
    <scope>NUCLEOTIDE SEQUENCE [LARGE SCALE GENOMIC DNA]</scope>
    <source>
        <strain evidence="9">BK-3</strain>
    </source>
</reference>
<keyword evidence="3 5" id="KW-0689">Ribosomal protein</keyword>
<dbReference type="NCBIfam" id="NF004612">
    <property type="entry name" value="PRK05943.1"/>
    <property type="match status" value="1"/>
</dbReference>
<feature type="domain" description="Large ribosomal subunit protein bL25 beta" evidence="8">
    <location>
        <begin position="103"/>
        <end position="192"/>
    </location>
</feature>
<keyword evidence="1 5" id="KW-0699">rRNA-binding</keyword>
<dbReference type="InterPro" id="IPR037121">
    <property type="entry name" value="Ribosomal_bL25_C"/>
</dbReference>
<dbReference type="HAMAP" id="MF_01336">
    <property type="entry name" value="Ribosomal_bL25"/>
    <property type="match status" value="1"/>
</dbReference>
<organism evidence="9 10">
    <name type="scientific">Sedimenticola thiotaurini</name>
    <dbReference type="NCBI Taxonomy" id="1543721"/>
    <lineage>
        <taxon>Bacteria</taxon>
        <taxon>Pseudomonadati</taxon>
        <taxon>Pseudomonadota</taxon>
        <taxon>Gammaproteobacteria</taxon>
        <taxon>Chromatiales</taxon>
        <taxon>Sedimenticolaceae</taxon>
        <taxon>Sedimenticola</taxon>
    </lineage>
</organism>
<evidence type="ECO:0000256" key="1">
    <source>
        <dbReference type="ARBA" id="ARBA00022730"/>
    </source>
</evidence>
<dbReference type="Pfam" id="PF14693">
    <property type="entry name" value="Ribosomal_TL5_C"/>
    <property type="match status" value="1"/>
</dbReference>
<sequence>MMKDIFTVEAQQRTDTGKGASRRLRHADLVPGVVYGAHKDPAMISMAHNQLVQRLEHEAFYSHILTLKIDGKSEQVILKDLQRHPARPIIMHADFLRVSAKEKLKTNVPLHFKGEEKSSGVKEGGVVSHLLTEVEVSCLPGDLPEYIEVDVSGLAIGDAVMLTEVVMPKGVELTALAQDDVTDVQVVSIHAPHVESEEAADEAAPDEAGAAEE</sequence>
<evidence type="ECO:0000256" key="5">
    <source>
        <dbReference type="HAMAP-Rule" id="MF_01334"/>
    </source>
</evidence>
<evidence type="ECO:0000313" key="9">
    <source>
        <dbReference type="EMBL" id="TVT59988.1"/>
    </source>
</evidence>
<comment type="subunit">
    <text evidence="5">Part of the 50S ribosomal subunit; part of the 5S rRNA/L5/L18/L25 subcomplex. Contacts the 5S rRNA. Binds to the 5S rRNA independently of L5 and L18.</text>
</comment>
<dbReference type="PANTHER" id="PTHR33284">
    <property type="entry name" value="RIBOSOMAL PROTEIN L25/GLN-TRNA SYNTHETASE, ANTI-CODON-BINDING DOMAIN-CONTAINING PROTEIN"/>
    <property type="match status" value="1"/>
</dbReference>
<feature type="region of interest" description="Disordered" evidence="6">
    <location>
        <begin position="192"/>
        <end position="213"/>
    </location>
</feature>
<dbReference type="PANTHER" id="PTHR33284:SF1">
    <property type="entry name" value="RIBOSOMAL PROTEIN L25_GLN-TRNA SYNTHETASE, ANTI-CODON-BINDING DOMAIN-CONTAINING PROTEIN"/>
    <property type="match status" value="1"/>
</dbReference>
<comment type="function">
    <text evidence="5">This is one of the proteins that binds to the 5S RNA in the ribosome where it forms part of the central protuberance.</text>
</comment>
<dbReference type="InterPro" id="IPR011035">
    <property type="entry name" value="Ribosomal_bL25/Gln-tRNA_synth"/>
</dbReference>
<gene>
    <name evidence="5" type="primary">rplY</name>
    <name evidence="5" type="synonym">ctc</name>
    <name evidence="9" type="ORF">FHK82_00465</name>
</gene>
<dbReference type="Proteomes" id="UP000317355">
    <property type="component" value="Unassembled WGS sequence"/>
</dbReference>
<dbReference type="Gene3D" id="2.170.120.20">
    <property type="entry name" value="Ribosomal protein L25, beta domain"/>
    <property type="match status" value="1"/>
</dbReference>
<accession>A0A558DG52</accession>
<comment type="similarity">
    <text evidence="5">Belongs to the bacterial ribosomal protein bL25 family. CTC subfamily.</text>
</comment>
<feature type="compositionally biased region" description="Acidic residues" evidence="6">
    <location>
        <begin position="197"/>
        <end position="213"/>
    </location>
</feature>
<evidence type="ECO:0000256" key="4">
    <source>
        <dbReference type="ARBA" id="ARBA00023274"/>
    </source>
</evidence>
<dbReference type="InterPro" id="IPR020056">
    <property type="entry name" value="Rbsml_bL25/Gln-tRNA_synth_N"/>
</dbReference>
<evidence type="ECO:0000256" key="3">
    <source>
        <dbReference type="ARBA" id="ARBA00022980"/>
    </source>
</evidence>
<feature type="domain" description="Large ribosomal subunit protein bL25 L25" evidence="7">
    <location>
        <begin position="9"/>
        <end position="95"/>
    </location>
</feature>
<dbReference type="GO" id="GO:0006412">
    <property type="term" value="P:translation"/>
    <property type="evidence" value="ECO:0007669"/>
    <property type="project" value="UniProtKB-UniRule"/>
</dbReference>
<dbReference type="InterPro" id="IPR001021">
    <property type="entry name" value="Ribosomal_bL25_long"/>
</dbReference>
<dbReference type="InterPro" id="IPR020930">
    <property type="entry name" value="Ribosomal_uL5_bac-type"/>
</dbReference>
<dbReference type="GO" id="GO:0008097">
    <property type="term" value="F:5S rRNA binding"/>
    <property type="evidence" value="ECO:0007669"/>
    <property type="project" value="InterPro"/>
</dbReference>
<dbReference type="FunFam" id="2.40.240.10:FF:000002">
    <property type="entry name" value="50S ribosomal protein L25"/>
    <property type="match status" value="1"/>
</dbReference>
<dbReference type="HAMAP" id="MF_01334">
    <property type="entry name" value="Ribosomal_bL25_CTC"/>
    <property type="match status" value="1"/>
</dbReference>
<evidence type="ECO:0000259" key="8">
    <source>
        <dbReference type="Pfam" id="PF14693"/>
    </source>
</evidence>
<dbReference type="SUPFAM" id="SSF50715">
    <property type="entry name" value="Ribosomal protein L25-like"/>
    <property type="match status" value="1"/>
</dbReference>
<dbReference type="NCBIfam" id="TIGR00731">
    <property type="entry name" value="bL25_bact_ctc"/>
    <property type="match status" value="1"/>
</dbReference>
<proteinExistence type="inferred from homology"/>
<evidence type="ECO:0000259" key="7">
    <source>
        <dbReference type="Pfam" id="PF01386"/>
    </source>
</evidence>
<dbReference type="CDD" id="cd00495">
    <property type="entry name" value="Ribosomal_L25_TL5_CTC"/>
    <property type="match status" value="1"/>
</dbReference>
<dbReference type="NCBIfam" id="NF004128">
    <property type="entry name" value="PRK05618.1-2"/>
    <property type="match status" value="1"/>
</dbReference>
<dbReference type="EMBL" id="VMRY01000003">
    <property type="protein sequence ID" value="TVT59988.1"/>
    <property type="molecule type" value="Genomic_DNA"/>
</dbReference>
<dbReference type="AlphaFoldDB" id="A0A558DG52"/>
<dbReference type="GO" id="GO:0022625">
    <property type="term" value="C:cytosolic large ribosomal subunit"/>
    <property type="evidence" value="ECO:0007669"/>
    <property type="project" value="TreeGrafter"/>
</dbReference>